<feature type="domain" description="AB hydrolase-1" evidence="2">
    <location>
        <begin position="52"/>
        <end position="289"/>
    </location>
</feature>
<dbReference type="PRINTS" id="PR00111">
    <property type="entry name" value="ABHYDROLASE"/>
</dbReference>
<dbReference type="PRINTS" id="PR00412">
    <property type="entry name" value="EPOXHYDRLASE"/>
</dbReference>
<dbReference type="Pfam" id="PF00561">
    <property type="entry name" value="Abhydrolase_1"/>
    <property type="match status" value="1"/>
</dbReference>
<name>A0A438AMG6_9RHOB</name>
<organism evidence="3 4">
    <name type="scientific">Mesobaculum littorinae</name>
    <dbReference type="NCBI Taxonomy" id="2486419"/>
    <lineage>
        <taxon>Bacteria</taxon>
        <taxon>Pseudomonadati</taxon>
        <taxon>Pseudomonadota</taxon>
        <taxon>Alphaproteobacteria</taxon>
        <taxon>Rhodobacterales</taxon>
        <taxon>Roseobacteraceae</taxon>
        <taxon>Mesobaculum</taxon>
    </lineage>
</organism>
<feature type="compositionally biased region" description="Polar residues" evidence="1">
    <location>
        <begin position="12"/>
        <end position="21"/>
    </location>
</feature>
<dbReference type="OrthoDB" id="9804723at2"/>
<dbReference type="AlphaFoldDB" id="A0A438AMG6"/>
<dbReference type="InterPro" id="IPR000639">
    <property type="entry name" value="Epox_hydrolase-like"/>
</dbReference>
<dbReference type="InterPro" id="IPR000073">
    <property type="entry name" value="AB_hydrolase_1"/>
</dbReference>
<reference evidence="3 4" key="1">
    <citation type="submission" date="2018-11" db="EMBL/GenBank/DDBJ databases">
        <title>Mesobaculum littorinae gen. nov., sp. nov., isolated from Littorina scabra that represents a novel genus of the order Rhodobacteraceae.</title>
        <authorList>
            <person name="Li F."/>
        </authorList>
    </citation>
    <scope>NUCLEOTIDE SEQUENCE [LARGE SCALE GENOMIC DNA]</scope>
    <source>
        <strain evidence="3 4">M0103</strain>
    </source>
</reference>
<evidence type="ECO:0000256" key="1">
    <source>
        <dbReference type="SAM" id="MobiDB-lite"/>
    </source>
</evidence>
<accession>A0A438AMG6</accession>
<evidence type="ECO:0000313" key="3">
    <source>
        <dbReference type="EMBL" id="RVV99844.1"/>
    </source>
</evidence>
<dbReference type="PANTHER" id="PTHR46438">
    <property type="entry name" value="ALPHA/BETA-HYDROLASES SUPERFAMILY PROTEIN"/>
    <property type="match status" value="1"/>
</dbReference>
<protein>
    <submittedName>
        <fullName evidence="3">Alpha/beta fold hydrolase</fullName>
    </submittedName>
</protein>
<gene>
    <name evidence="3" type="ORF">EKE94_04015</name>
</gene>
<keyword evidence="3" id="KW-0378">Hydrolase</keyword>
<dbReference type="Gene3D" id="3.40.50.1820">
    <property type="entry name" value="alpha/beta hydrolase"/>
    <property type="match status" value="1"/>
</dbReference>
<dbReference type="Proteomes" id="UP000285908">
    <property type="component" value="Unassembled WGS sequence"/>
</dbReference>
<proteinExistence type="predicted"/>
<keyword evidence="4" id="KW-1185">Reference proteome</keyword>
<comment type="caution">
    <text evidence="3">The sequence shown here is derived from an EMBL/GenBank/DDBJ whole genome shotgun (WGS) entry which is preliminary data.</text>
</comment>
<feature type="region of interest" description="Disordered" evidence="1">
    <location>
        <begin position="1"/>
        <end position="24"/>
    </location>
</feature>
<dbReference type="InterPro" id="IPR029058">
    <property type="entry name" value="AB_hydrolase_fold"/>
</dbReference>
<sequence>MSSPRTAPETGSPMSMQTSPAAASVADLRRGRLRLRGRQVSYVETGPEGAAPWVVLLHGGGIDRGDWAWGRTMRHLAPRFRCFAPDMPGYGGSDGFGRAHGIADFGPWLGAVLDARGIDRAHLVGSSMGGGTALWLALDAPARVRSVTVVGSYGLARRAPLHPALHLYSLGPAGRFIALSAARSRLAARAALMAVYADPRRVTPGLVEEMYQEAQRQAELQTFRGFLQAEVGAASFRTCFLDRLPGLVPPLFVMHGRSDRMVPLRHAREAARVAPEARLLEMDAGHWPMREQPKIFDSALDTFLTDVEAGRLRRAAPSRAPAAT</sequence>
<evidence type="ECO:0000313" key="4">
    <source>
        <dbReference type="Proteomes" id="UP000285908"/>
    </source>
</evidence>
<dbReference type="GO" id="GO:0016787">
    <property type="term" value="F:hydrolase activity"/>
    <property type="evidence" value="ECO:0007669"/>
    <property type="project" value="UniProtKB-KW"/>
</dbReference>
<dbReference type="SUPFAM" id="SSF53474">
    <property type="entry name" value="alpha/beta-Hydrolases"/>
    <property type="match status" value="1"/>
</dbReference>
<dbReference type="PANTHER" id="PTHR46438:SF11">
    <property type="entry name" value="LIPASE-RELATED"/>
    <property type="match status" value="1"/>
</dbReference>
<evidence type="ECO:0000259" key="2">
    <source>
        <dbReference type="Pfam" id="PF00561"/>
    </source>
</evidence>
<dbReference type="EMBL" id="RQXX01000001">
    <property type="protein sequence ID" value="RVV99844.1"/>
    <property type="molecule type" value="Genomic_DNA"/>
</dbReference>